<protein>
    <submittedName>
        <fullName evidence="1">Uncharacterized protein</fullName>
    </submittedName>
</protein>
<evidence type="ECO:0000313" key="1">
    <source>
        <dbReference type="EMBL" id="SVD25814.1"/>
    </source>
</evidence>
<dbReference type="AlphaFoldDB" id="A0A382TUT0"/>
<sequence length="41" mass="4448">MSRAGTNQVGVRDASTNFNTWLLAWFGPEECDSVAAGVIFE</sequence>
<proteinExistence type="predicted"/>
<name>A0A382TUT0_9ZZZZ</name>
<gene>
    <name evidence="1" type="ORF">METZ01_LOCUS378668</name>
</gene>
<organism evidence="1">
    <name type="scientific">marine metagenome</name>
    <dbReference type="NCBI Taxonomy" id="408172"/>
    <lineage>
        <taxon>unclassified sequences</taxon>
        <taxon>metagenomes</taxon>
        <taxon>ecological metagenomes</taxon>
    </lineage>
</organism>
<dbReference type="EMBL" id="UINC01139331">
    <property type="protein sequence ID" value="SVD25814.1"/>
    <property type="molecule type" value="Genomic_DNA"/>
</dbReference>
<reference evidence="1" key="1">
    <citation type="submission" date="2018-05" db="EMBL/GenBank/DDBJ databases">
        <authorList>
            <person name="Lanie J.A."/>
            <person name="Ng W.-L."/>
            <person name="Kazmierczak K.M."/>
            <person name="Andrzejewski T.M."/>
            <person name="Davidsen T.M."/>
            <person name="Wayne K.J."/>
            <person name="Tettelin H."/>
            <person name="Glass J.I."/>
            <person name="Rusch D."/>
            <person name="Podicherti R."/>
            <person name="Tsui H.-C.T."/>
            <person name="Winkler M.E."/>
        </authorList>
    </citation>
    <scope>NUCLEOTIDE SEQUENCE</scope>
</reference>
<accession>A0A382TUT0</accession>